<protein>
    <submittedName>
        <fullName evidence="3">FAD-dependent oxidoreductase</fullName>
    </submittedName>
</protein>
<dbReference type="PANTHER" id="PTHR42685">
    <property type="entry name" value="GERANYLGERANYL DIPHOSPHATE REDUCTASE"/>
    <property type="match status" value="1"/>
</dbReference>
<gene>
    <name evidence="3" type="ORF">JL811_18605</name>
</gene>
<dbReference type="InterPro" id="IPR006076">
    <property type="entry name" value="FAD-dep_OxRdtase"/>
</dbReference>
<dbReference type="Gene3D" id="3.50.50.60">
    <property type="entry name" value="FAD/NAD(P)-binding domain"/>
    <property type="match status" value="1"/>
</dbReference>
<dbReference type="InterPro" id="IPR050407">
    <property type="entry name" value="Geranylgeranyl_reductase"/>
</dbReference>
<dbReference type="GO" id="GO:0016491">
    <property type="term" value="F:oxidoreductase activity"/>
    <property type="evidence" value="ECO:0007669"/>
    <property type="project" value="UniProtKB-KW"/>
</dbReference>
<dbReference type="AlphaFoldDB" id="A0A8K0Y2T9"/>
<dbReference type="Pfam" id="PF01266">
    <property type="entry name" value="DAO"/>
    <property type="match status" value="1"/>
</dbReference>
<keyword evidence="4" id="KW-1185">Reference proteome</keyword>
<sequence length="477" mass="53396">MDTFGIVGGGIAGLAVARVLGRNGYQVTVFEPDMPATGFSADDAFTDWVRPHIAQLRQPHSARSIIRKLLVERDPELYRAVLDGGMIEWPFRLPDFGDEEYDPELVGFLGRRPTFEKALRAVVERTPGVTFVTERVTGLNADPANPRRLAGVTTKSGAVHDFDAVVECTGRRSKLMDWLQGLGLRRPTEIEQDCGIIYYSRYFRFREGVRIDHGNYPSGPSANLSTLQYTMNRTDNGTFSLMLGVAPWEPLFNHLKDERVFMDVARALPGTMSWLAPELSEPIWRVEWFTGLVNRHRTFTQDGRPILENLFILGDSRFHTNPIFGWGMGLALRQSAMLVDALSAGGGIAAAVARFEAEADIYGRKHFEASAGEDRARMKYWKGELAEPQTPGTPEYFVTQVQPAAFRDPGIYRAVTRRAHLLDDPLEILGNGEVNRRAAAIPRVDHTKMSRVEIMGIVEASARRHLDETRLKLAVRA</sequence>
<dbReference type="RefSeq" id="WP_202690216.1">
    <property type="nucleotide sequence ID" value="NZ_JAESVN010000015.1"/>
</dbReference>
<evidence type="ECO:0000256" key="1">
    <source>
        <dbReference type="ARBA" id="ARBA00023002"/>
    </source>
</evidence>
<comment type="caution">
    <text evidence="3">The sequence shown here is derived from an EMBL/GenBank/DDBJ whole genome shotgun (WGS) entry which is preliminary data.</text>
</comment>
<organism evidence="3 4">
    <name type="scientific">Szabonella alba</name>
    <dbReference type="NCBI Taxonomy" id="2804194"/>
    <lineage>
        <taxon>Bacteria</taxon>
        <taxon>Pseudomonadati</taxon>
        <taxon>Pseudomonadota</taxon>
        <taxon>Alphaproteobacteria</taxon>
        <taxon>Rhodobacterales</taxon>
        <taxon>Paracoccaceae</taxon>
        <taxon>Szabonella</taxon>
    </lineage>
</organism>
<dbReference type="PANTHER" id="PTHR42685:SF22">
    <property type="entry name" value="CONDITIONED MEDIUM FACTOR RECEPTOR 1"/>
    <property type="match status" value="1"/>
</dbReference>
<evidence type="ECO:0000313" key="3">
    <source>
        <dbReference type="EMBL" id="MBL4919234.1"/>
    </source>
</evidence>
<keyword evidence="1" id="KW-0560">Oxidoreductase</keyword>
<evidence type="ECO:0000259" key="2">
    <source>
        <dbReference type="Pfam" id="PF01266"/>
    </source>
</evidence>
<dbReference type="InterPro" id="IPR036188">
    <property type="entry name" value="FAD/NAD-bd_sf"/>
</dbReference>
<name>A0A8K0Y2T9_9RHOB</name>
<dbReference type="EMBL" id="JAESVN010000015">
    <property type="protein sequence ID" value="MBL4919234.1"/>
    <property type="molecule type" value="Genomic_DNA"/>
</dbReference>
<feature type="domain" description="FAD dependent oxidoreductase" evidence="2">
    <location>
        <begin position="6"/>
        <end position="67"/>
    </location>
</feature>
<dbReference type="SUPFAM" id="SSF51905">
    <property type="entry name" value="FAD/NAD(P)-binding domain"/>
    <property type="match status" value="1"/>
</dbReference>
<proteinExistence type="predicted"/>
<dbReference type="PRINTS" id="PR00420">
    <property type="entry name" value="RNGMNOXGNASE"/>
</dbReference>
<evidence type="ECO:0000313" key="4">
    <source>
        <dbReference type="Proteomes" id="UP000648908"/>
    </source>
</evidence>
<reference evidence="3" key="1">
    <citation type="submission" date="2021-01" db="EMBL/GenBank/DDBJ databases">
        <title>Tabrizicola alba sp. nov. a motile alkaliphilic bacterium isolated from a soda lake.</title>
        <authorList>
            <person name="Szuroczki S."/>
            <person name="Abbaszade G."/>
            <person name="Schumann P."/>
            <person name="Toth E."/>
        </authorList>
    </citation>
    <scope>NUCLEOTIDE SEQUENCE</scope>
    <source>
        <strain evidence="3">DMG-N-6</strain>
    </source>
</reference>
<accession>A0A8K0Y2T9</accession>
<dbReference type="Proteomes" id="UP000648908">
    <property type="component" value="Unassembled WGS sequence"/>
</dbReference>